<dbReference type="CDD" id="cd03224">
    <property type="entry name" value="ABC_TM1139_LivF_branched"/>
    <property type="match status" value="1"/>
</dbReference>
<proteinExistence type="inferred from homology"/>
<reference evidence="7 8" key="1">
    <citation type="submission" date="2023-08" db="EMBL/GenBank/DDBJ databases">
        <title>Nocardioides seae sp. nov., a bacterium isolated from a soil.</title>
        <authorList>
            <person name="Wang X."/>
        </authorList>
    </citation>
    <scope>NUCLEOTIDE SEQUENCE [LARGE SCALE GENOMIC DNA]</scope>
    <source>
        <strain evidence="7 8">YZH12</strain>
    </source>
</reference>
<dbReference type="Pfam" id="PF00005">
    <property type="entry name" value="ABC_tran"/>
    <property type="match status" value="1"/>
</dbReference>
<dbReference type="PROSITE" id="PS50893">
    <property type="entry name" value="ABC_TRANSPORTER_2"/>
    <property type="match status" value="1"/>
</dbReference>
<organism evidence="7 8">
    <name type="scientific">Nocardioides imazamoxiresistens</name>
    <dbReference type="NCBI Taxonomy" id="3231893"/>
    <lineage>
        <taxon>Bacteria</taxon>
        <taxon>Bacillati</taxon>
        <taxon>Actinomycetota</taxon>
        <taxon>Actinomycetes</taxon>
        <taxon>Propionibacteriales</taxon>
        <taxon>Nocardioidaceae</taxon>
        <taxon>Nocardioides</taxon>
    </lineage>
</organism>
<evidence type="ECO:0000256" key="3">
    <source>
        <dbReference type="ARBA" id="ARBA00022741"/>
    </source>
</evidence>
<accession>A0ABU3PSL7</accession>
<keyword evidence="8" id="KW-1185">Reference proteome</keyword>
<dbReference type="PROSITE" id="PS00211">
    <property type="entry name" value="ABC_TRANSPORTER_1"/>
    <property type="match status" value="1"/>
</dbReference>
<comment type="similarity">
    <text evidence="1">Belongs to the ABC transporter superfamily.</text>
</comment>
<dbReference type="EMBL" id="JAVYII010000001">
    <property type="protein sequence ID" value="MDT9592207.1"/>
    <property type="molecule type" value="Genomic_DNA"/>
</dbReference>
<dbReference type="SMART" id="SM00382">
    <property type="entry name" value="AAA"/>
    <property type="match status" value="1"/>
</dbReference>
<dbReference type="Pfam" id="PF12399">
    <property type="entry name" value="BCA_ABC_TP_C"/>
    <property type="match status" value="1"/>
</dbReference>
<dbReference type="Gene3D" id="3.40.50.300">
    <property type="entry name" value="P-loop containing nucleotide triphosphate hydrolases"/>
    <property type="match status" value="1"/>
</dbReference>
<protein>
    <submittedName>
        <fullName evidence="7">ABC transporter ATP-binding protein</fullName>
    </submittedName>
</protein>
<dbReference type="GO" id="GO:0005524">
    <property type="term" value="F:ATP binding"/>
    <property type="evidence" value="ECO:0007669"/>
    <property type="project" value="UniProtKB-KW"/>
</dbReference>
<evidence type="ECO:0000259" key="6">
    <source>
        <dbReference type="PROSITE" id="PS50893"/>
    </source>
</evidence>
<dbReference type="PANTHER" id="PTHR43820:SF4">
    <property type="entry name" value="HIGH-AFFINITY BRANCHED-CHAIN AMINO ACID TRANSPORT ATP-BINDING PROTEIN LIVF"/>
    <property type="match status" value="1"/>
</dbReference>
<evidence type="ECO:0000256" key="2">
    <source>
        <dbReference type="ARBA" id="ARBA00022448"/>
    </source>
</evidence>
<evidence type="ECO:0000256" key="4">
    <source>
        <dbReference type="ARBA" id="ARBA00022840"/>
    </source>
</evidence>
<comment type="caution">
    <text evidence="7">The sequence shown here is derived from an EMBL/GenBank/DDBJ whole genome shotgun (WGS) entry which is preliminary data.</text>
</comment>
<dbReference type="InterPro" id="IPR017871">
    <property type="entry name" value="ABC_transporter-like_CS"/>
</dbReference>
<keyword evidence="4 7" id="KW-0067">ATP-binding</keyword>
<dbReference type="RefSeq" id="WP_315731468.1">
    <property type="nucleotide sequence ID" value="NZ_JAVYII010000001.1"/>
</dbReference>
<dbReference type="InterPro" id="IPR003439">
    <property type="entry name" value="ABC_transporter-like_ATP-bd"/>
</dbReference>
<keyword evidence="5" id="KW-0029">Amino-acid transport</keyword>
<dbReference type="InterPro" id="IPR027417">
    <property type="entry name" value="P-loop_NTPase"/>
</dbReference>
<gene>
    <name evidence="7" type="ORF">RDV89_03965</name>
</gene>
<evidence type="ECO:0000256" key="5">
    <source>
        <dbReference type="ARBA" id="ARBA00022970"/>
    </source>
</evidence>
<evidence type="ECO:0000256" key="1">
    <source>
        <dbReference type="ARBA" id="ARBA00005417"/>
    </source>
</evidence>
<dbReference type="InterPro" id="IPR032823">
    <property type="entry name" value="BCA_ABC_TP_C"/>
</dbReference>
<keyword evidence="2" id="KW-0813">Transport</keyword>
<sequence>MSLLEIRSLTVAYGKVVAVRDVDLTLEEGTVGVVVGVNGAGKSSLMNAVSGLAPVTSGSIHLRGQSITRRASHRIARAGVVQVPEGRRIFSPLSVEDNLLVGGHAVPAARRHDLLDRVYTLFPVLQERRRSTAGLLSGGQQQMVAFGRALMADPTVLLLDEPSMGLAPVMVDVVVEAVRSIAADGLSVLMVEQNAHAAFSVADTAHVLENGVVVASGPAAQIREDPRVVRAFLGIDVDAAAG</sequence>
<feature type="domain" description="ABC transporter" evidence="6">
    <location>
        <begin position="4"/>
        <end position="235"/>
    </location>
</feature>
<dbReference type="InterPro" id="IPR052156">
    <property type="entry name" value="BCAA_Transport_ATP-bd_LivF"/>
</dbReference>
<name>A0ABU3PSL7_9ACTN</name>
<dbReference type="PANTHER" id="PTHR43820">
    <property type="entry name" value="HIGH-AFFINITY BRANCHED-CHAIN AMINO ACID TRANSPORT ATP-BINDING PROTEIN LIVF"/>
    <property type="match status" value="1"/>
</dbReference>
<dbReference type="InterPro" id="IPR003593">
    <property type="entry name" value="AAA+_ATPase"/>
</dbReference>
<keyword evidence="3" id="KW-0547">Nucleotide-binding</keyword>
<evidence type="ECO:0000313" key="7">
    <source>
        <dbReference type="EMBL" id="MDT9592207.1"/>
    </source>
</evidence>
<evidence type="ECO:0000313" key="8">
    <source>
        <dbReference type="Proteomes" id="UP001268542"/>
    </source>
</evidence>
<dbReference type="Proteomes" id="UP001268542">
    <property type="component" value="Unassembled WGS sequence"/>
</dbReference>
<dbReference type="SUPFAM" id="SSF52540">
    <property type="entry name" value="P-loop containing nucleoside triphosphate hydrolases"/>
    <property type="match status" value="1"/>
</dbReference>